<keyword evidence="7" id="KW-1185">Reference proteome</keyword>
<dbReference type="GO" id="GO:0005634">
    <property type="term" value="C:nucleus"/>
    <property type="evidence" value="ECO:0007669"/>
    <property type="project" value="UniProtKB-ARBA"/>
</dbReference>
<feature type="domain" description="C2H2-type" evidence="6">
    <location>
        <begin position="168"/>
        <end position="196"/>
    </location>
</feature>
<gene>
    <name evidence="8" type="primary">LOC113492581</name>
</gene>
<keyword evidence="3" id="KW-0862">Zinc</keyword>
<protein>
    <submittedName>
        <fullName evidence="8">Zinc finger protein 271-like</fullName>
    </submittedName>
</protein>
<keyword evidence="2 4" id="KW-0863">Zinc-finger</keyword>
<evidence type="ECO:0000256" key="3">
    <source>
        <dbReference type="ARBA" id="ARBA00022833"/>
    </source>
</evidence>
<dbReference type="FunFam" id="3.30.160.60:FF:000446">
    <property type="entry name" value="Zinc finger protein"/>
    <property type="match status" value="1"/>
</dbReference>
<sequence length="200" mass="23025">MDEKNPLQVSSLPTDDSNDQILNKSGRPNMKSMVKFSPQPKSIIAKMLSEIKTKTSSSNKDDDDIIICQSDQTCDIVETDKTEEHVCQTCSHRSDSLKEHRKHVSTHQQFSCNYPNCSYSCKLSSNLIKHKRVHTNEKPYLCDRCSFRSNFVNSLKAHRRIHTAEKPYQCEHCSYRCNSSSNLKKHCNLRHSKTPNGNYK</sequence>
<dbReference type="InterPro" id="IPR013087">
    <property type="entry name" value="Znf_C2H2_type"/>
</dbReference>
<dbReference type="KEGG" id="tnl:113492581"/>
<dbReference type="GO" id="GO:0000978">
    <property type="term" value="F:RNA polymerase II cis-regulatory region sequence-specific DNA binding"/>
    <property type="evidence" value="ECO:0007669"/>
    <property type="project" value="TreeGrafter"/>
</dbReference>
<evidence type="ECO:0000259" key="6">
    <source>
        <dbReference type="PROSITE" id="PS50157"/>
    </source>
</evidence>
<feature type="domain" description="C2H2-type" evidence="6">
    <location>
        <begin position="140"/>
        <end position="167"/>
    </location>
</feature>
<evidence type="ECO:0000256" key="1">
    <source>
        <dbReference type="ARBA" id="ARBA00022723"/>
    </source>
</evidence>
<name>A0A7E5VC67_TRINI</name>
<feature type="compositionally biased region" description="Polar residues" evidence="5">
    <location>
        <begin position="7"/>
        <end position="23"/>
    </location>
</feature>
<dbReference type="PROSITE" id="PS00028">
    <property type="entry name" value="ZINC_FINGER_C2H2_1"/>
    <property type="match status" value="2"/>
</dbReference>
<dbReference type="Gene3D" id="3.30.160.60">
    <property type="entry name" value="Classic Zinc Finger"/>
    <property type="match status" value="3"/>
</dbReference>
<dbReference type="PROSITE" id="PS50157">
    <property type="entry name" value="ZINC_FINGER_C2H2_2"/>
    <property type="match status" value="3"/>
</dbReference>
<dbReference type="OrthoDB" id="9411774at2759"/>
<evidence type="ECO:0000256" key="2">
    <source>
        <dbReference type="ARBA" id="ARBA00022771"/>
    </source>
</evidence>
<evidence type="ECO:0000256" key="4">
    <source>
        <dbReference type="PROSITE-ProRule" id="PRU00042"/>
    </source>
</evidence>
<dbReference type="SMART" id="SM00355">
    <property type="entry name" value="ZnF_C2H2"/>
    <property type="match status" value="4"/>
</dbReference>
<evidence type="ECO:0000313" key="7">
    <source>
        <dbReference type="Proteomes" id="UP000322000"/>
    </source>
</evidence>
<accession>A0A7E5VC67</accession>
<feature type="region of interest" description="Disordered" evidence="5">
    <location>
        <begin position="1"/>
        <end position="38"/>
    </location>
</feature>
<evidence type="ECO:0000313" key="8">
    <source>
        <dbReference type="RefSeq" id="XP_026725886.1"/>
    </source>
</evidence>
<dbReference type="PANTHER" id="PTHR23235:SF130">
    <property type="entry name" value="ZINC FINGER PROTEIN 367"/>
    <property type="match status" value="1"/>
</dbReference>
<dbReference type="InterPro" id="IPR036236">
    <property type="entry name" value="Znf_C2H2_sf"/>
</dbReference>
<dbReference type="RefSeq" id="XP_026725886.1">
    <property type="nucleotide sequence ID" value="XM_026870085.1"/>
</dbReference>
<dbReference type="GO" id="GO:0008270">
    <property type="term" value="F:zinc ion binding"/>
    <property type="evidence" value="ECO:0007669"/>
    <property type="project" value="UniProtKB-KW"/>
</dbReference>
<dbReference type="Proteomes" id="UP000322000">
    <property type="component" value="Chromosome 4"/>
</dbReference>
<evidence type="ECO:0000256" key="5">
    <source>
        <dbReference type="SAM" id="MobiDB-lite"/>
    </source>
</evidence>
<dbReference type="AlphaFoldDB" id="A0A7E5VC67"/>
<dbReference type="InParanoid" id="A0A7E5VC67"/>
<keyword evidence="1" id="KW-0479">Metal-binding</keyword>
<proteinExistence type="predicted"/>
<dbReference type="SUPFAM" id="SSF57667">
    <property type="entry name" value="beta-beta-alpha zinc fingers"/>
    <property type="match status" value="2"/>
</dbReference>
<dbReference type="GO" id="GO:0000981">
    <property type="term" value="F:DNA-binding transcription factor activity, RNA polymerase II-specific"/>
    <property type="evidence" value="ECO:0007669"/>
    <property type="project" value="TreeGrafter"/>
</dbReference>
<dbReference type="PANTHER" id="PTHR23235">
    <property type="entry name" value="KRUEPPEL-LIKE TRANSCRIPTION FACTOR"/>
    <property type="match status" value="1"/>
</dbReference>
<feature type="domain" description="C2H2-type" evidence="6">
    <location>
        <begin position="110"/>
        <end position="139"/>
    </location>
</feature>
<organism evidence="7 8">
    <name type="scientific">Trichoplusia ni</name>
    <name type="common">Cabbage looper</name>
    <dbReference type="NCBI Taxonomy" id="7111"/>
    <lineage>
        <taxon>Eukaryota</taxon>
        <taxon>Metazoa</taxon>
        <taxon>Ecdysozoa</taxon>
        <taxon>Arthropoda</taxon>
        <taxon>Hexapoda</taxon>
        <taxon>Insecta</taxon>
        <taxon>Pterygota</taxon>
        <taxon>Neoptera</taxon>
        <taxon>Endopterygota</taxon>
        <taxon>Lepidoptera</taxon>
        <taxon>Glossata</taxon>
        <taxon>Ditrysia</taxon>
        <taxon>Noctuoidea</taxon>
        <taxon>Noctuidae</taxon>
        <taxon>Plusiinae</taxon>
        <taxon>Trichoplusia</taxon>
    </lineage>
</organism>
<dbReference type="GeneID" id="113492581"/>
<reference evidence="8" key="1">
    <citation type="submission" date="2025-08" db="UniProtKB">
        <authorList>
            <consortium name="RefSeq"/>
        </authorList>
    </citation>
    <scope>IDENTIFICATION</scope>
</reference>